<dbReference type="STRING" id="1428644.BIV57_18045"/>
<evidence type="ECO:0000313" key="3">
    <source>
        <dbReference type="Proteomes" id="UP000243342"/>
    </source>
</evidence>
<name>A0A1J7C3K3_9ACTN</name>
<dbReference type="Proteomes" id="UP000243342">
    <property type="component" value="Unassembled WGS sequence"/>
</dbReference>
<protein>
    <submittedName>
        <fullName evidence="2">DUF397 domain-containing protein</fullName>
    </submittedName>
</protein>
<dbReference type="Pfam" id="PF04149">
    <property type="entry name" value="DUF397"/>
    <property type="match status" value="1"/>
</dbReference>
<reference evidence="2 3" key="1">
    <citation type="submission" date="2016-10" db="EMBL/GenBank/DDBJ databases">
        <title>Genome sequence of Streptomyces gilvigriseus MUSC 26.</title>
        <authorList>
            <person name="Lee L.-H."/>
            <person name="Ser H.-L."/>
        </authorList>
    </citation>
    <scope>NUCLEOTIDE SEQUENCE [LARGE SCALE GENOMIC DNA]</scope>
    <source>
        <strain evidence="2 3">MUSC 26</strain>
    </source>
</reference>
<dbReference type="AlphaFoldDB" id="A0A1J7C3K3"/>
<sequence>MNVLDAAAGPWVRSSYSGGNGGNCVEWQPRAAAVGVVPVRDSKCPHGPALMLSPSAWGAFVGGVVGDGSIGWPA</sequence>
<organism evidence="2 3">
    <name type="scientific">Mangrovactinospora gilvigrisea</name>
    <dbReference type="NCBI Taxonomy" id="1428644"/>
    <lineage>
        <taxon>Bacteria</taxon>
        <taxon>Bacillati</taxon>
        <taxon>Actinomycetota</taxon>
        <taxon>Actinomycetes</taxon>
        <taxon>Kitasatosporales</taxon>
        <taxon>Streptomycetaceae</taxon>
        <taxon>Mangrovactinospora</taxon>
    </lineage>
</organism>
<dbReference type="OrthoDB" id="4570646at2"/>
<evidence type="ECO:0000313" key="2">
    <source>
        <dbReference type="EMBL" id="OIV36140.1"/>
    </source>
</evidence>
<dbReference type="InterPro" id="IPR007278">
    <property type="entry name" value="DUF397"/>
</dbReference>
<proteinExistence type="predicted"/>
<accession>A0A1J7C3K3</accession>
<evidence type="ECO:0000259" key="1">
    <source>
        <dbReference type="Pfam" id="PF04149"/>
    </source>
</evidence>
<dbReference type="RefSeq" id="WP_071657936.1">
    <property type="nucleotide sequence ID" value="NZ_MLCF01000113.1"/>
</dbReference>
<feature type="domain" description="DUF397" evidence="1">
    <location>
        <begin position="11"/>
        <end position="64"/>
    </location>
</feature>
<dbReference type="EMBL" id="MLCF01000113">
    <property type="protein sequence ID" value="OIV36140.1"/>
    <property type="molecule type" value="Genomic_DNA"/>
</dbReference>
<gene>
    <name evidence="2" type="ORF">BIV57_18045</name>
</gene>
<comment type="caution">
    <text evidence="2">The sequence shown here is derived from an EMBL/GenBank/DDBJ whole genome shotgun (WGS) entry which is preliminary data.</text>
</comment>
<keyword evidence="3" id="KW-1185">Reference proteome</keyword>